<reference evidence="3" key="1">
    <citation type="submission" date="2017-02" db="EMBL/GenBank/DDBJ databases">
        <authorList>
            <person name="Tetz G."/>
            <person name="Tetz V."/>
        </authorList>
    </citation>
    <scope>NUCLEOTIDE SEQUENCE [LARGE SCALE GENOMIC DNA]</scope>
    <source>
        <strain evidence="3">VT16-26</strain>
    </source>
</reference>
<proteinExistence type="predicted"/>
<feature type="transmembrane region" description="Helical" evidence="1">
    <location>
        <begin position="34"/>
        <end position="64"/>
    </location>
</feature>
<evidence type="ECO:0000256" key="1">
    <source>
        <dbReference type="SAM" id="Phobius"/>
    </source>
</evidence>
<organism evidence="2 3">
    <name type="scientific">Chryseobacterium mucoviscidosis</name>
    <dbReference type="NCBI Taxonomy" id="1945581"/>
    <lineage>
        <taxon>Bacteria</taxon>
        <taxon>Pseudomonadati</taxon>
        <taxon>Bacteroidota</taxon>
        <taxon>Flavobacteriia</taxon>
        <taxon>Flavobacteriales</taxon>
        <taxon>Weeksellaceae</taxon>
        <taxon>Chryseobacterium group</taxon>
        <taxon>Chryseobacterium</taxon>
    </lineage>
</organism>
<sequence length="81" mass="9991">MDCLRRERWQVRILKKFQTKKMYSENKMVKYQRFFCILFGATFTLTLNLLLDFMFLCIFLNIWYLNLAKIPIETNTFAKNY</sequence>
<keyword evidence="1" id="KW-1133">Transmembrane helix</keyword>
<name>A0A202C102_9FLAO</name>
<dbReference type="AlphaFoldDB" id="A0A202C102"/>
<keyword evidence="3" id="KW-1185">Reference proteome</keyword>
<evidence type="ECO:0000313" key="2">
    <source>
        <dbReference type="EMBL" id="OVE57411.1"/>
    </source>
</evidence>
<accession>A0A202C102</accession>
<dbReference type="Proteomes" id="UP000196355">
    <property type="component" value="Unassembled WGS sequence"/>
</dbReference>
<dbReference type="EMBL" id="MVAG01000114">
    <property type="protein sequence ID" value="OVE57411.1"/>
    <property type="molecule type" value="Genomic_DNA"/>
</dbReference>
<evidence type="ECO:0000313" key="3">
    <source>
        <dbReference type="Proteomes" id="UP000196355"/>
    </source>
</evidence>
<keyword evidence="1" id="KW-0812">Transmembrane</keyword>
<comment type="caution">
    <text evidence="2">The sequence shown here is derived from an EMBL/GenBank/DDBJ whole genome shotgun (WGS) entry which is preliminary data.</text>
</comment>
<keyword evidence="1" id="KW-0472">Membrane</keyword>
<protein>
    <submittedName>
        <fullName evidence="2">Uncharacterized protein</fullName>
    </submittedName>
</protein>
<gene>
    <name evidence="2" type="ORF">B0E34_09620</name>
</gene>